<feature type="region of interest" description="Disordered" evidence="10">
    <location>
        <begin position="271"/>
        <end position="311"/>
    </location>
</feature>
<proteinExistence type="inferred from homology"/>
<feature type="domain" description="BAH" evidence="11">
    <location>
        <begin position="37"/>
        <end position="168"/>
    </location>
</feature>
<feature type="region of interest" description="Disordered" evidence="10">
    <location>
        <begin position="323"/>
        <end position="446"/>
    </location>
</feature>
<dbReference type="Gene3D" id="2.30.30.490">
    <property type="match status" value="1"/>
</dbReference>
<keyword evidence="4 9" id="KW-0235">DNA replication</keyword>
<feature type="compositionally biased region" description="Low complexity" evidence="10">
    <location>
        <begin position="367"/>
        <end position="381"/>
    </location>
</feature>
<comment type="subunit">
    <text evidence="9">ORC is composed of six subunits.</text>
</comment>
<dbReference type="InterPro" id="IPR003593">
    <property type="entry name" value="AAA+_ATPase"/>
</dbReference>
<sequence>MPTRSRTKTSISDFEWIGQETVDDGKAFYSECRFNSCLLKCGDNVIVSGGNDEYFVGCIEKLYKHEEAKDPNRAVVQWYFTYEELMKLSKKVAVDVPEPWRELFLPCSEHVKGSMEDIDAETISRKCTVLKLKLKDLPPDSLNCDKEKDLFYVRYKFDHHYNLYPVNKKIAGESSLKREPSSTITLSNTKTPKASSRRLSSRNQTPLQENTFDKARETPQAKRTPARRKLIDHSSTKKNAPASVNNTAVKTKCKVPLEPLVFNSGCVVPAKRRASRSIPDDSSVTPKRSKGCDASTKKSKEPIHSPRQRFGTAEVLEQLFEVDEDDDNDNVFHSSDESSDDDHFCPKAVKSRNTSTRAPRSAKKTKTTSSSQGTSRGKSSAKTPSRETSTRKTPIKTPVQQKPKTPKTRGKTPKTPSASSARRPSRKSIMTPSIPERQQPCKTPGTPLELARKKLHVSAVPSSLPCRDKEFTDIYGFVEGKLLDGTGGCMYISGVPGTGKTATVHEVLRSIQEADDDLPEFTFVEINGMKLTEPAQAYSAFLKLLTEQKATPEHASNLLDKLFNTPDPKRDPVILLVDELDLLWTRKQHVLYNLFEWPTRRHARLIVLAIANTMDLPERIMMKRVSSRLGLTRLTFQPYTFSQLQQIVMSRIAGLNAFEPDAIQLVSRKVAAVSGDARRCLDICRRAVEIADSRSKKKGTALVGMSHVDEALQDMFSSPKIRAMMCLTEMESLFLKSVIAEFRSSGLEEATFGDVYQQLVDFCRIEGVTAPTPSQAAAVCCRLGAWRLLLVESGRRDLEQRIRLNVNQDDVLYALQKKRT</sequence>
<keyword evidence="8 9" id="KW-0539">Nucleus</keyword>
<keyword evidence="9" id="KW-0067">ATP-binding</keyword>
<dbReference type="InterPro" id="IPR001025">
    <property type="entry name" value="BAH_dom"/>
</dbReference>
<evidence type="ECO:0000256" key="10">
    <source>
        <dbReference type="SAM" id="MobiDB-lite"/>
    </source>
</evidence>
<dbReference type="PANTHER" id="PTHR10763">
    <property type="entry name" value="CELL DIVISION CONTROL PROTEIN 6-RELATED"/>
    <property type="match status" value="1"/>
</dbReference>
<accession>A0ABN8PXS7</accession>
<dbReference type="Gene3D" id="1.10.8.60">
    <property type="match status" value="1"/>
</dbReference>
<keyword evidence="13" id="KW-1185">Reference proteome</keyword>
<reference evidence="12 13" key="1">
    <citation type="submission" date="2022-05" db="EMBL/GenBank/DDBJ databases">
        <authorList>
            <consortium name="Genoscope - CEA"/>
            <person name="William W."/>
        </authorList>
    </citation>
    <scope>NUCLEOTIDE SEQUENCE [LARGE SCALE GENOMIC DNA]</scope>
</reference>
<dbReference type="Pfam" id="PF09079">
    <property type="entry name" value="WHD_Cdc6"/>
    <property type="match status" value="1"/>
</dbReference>
<organism evidence="12 13">
    <name type="scientific">Porites lobata</name>
    <dbReference type="NCBI Taxonomy" id="104759"/>
    <lineage>
        <taxon>Eukaryota</taxon>
        <taxon>Metazoa</taxon>
        <taxon>Cnidaria</taxon>
        <taxon>Anthozoa</taxon>
        <taxon>Hexacorallia</taxon>
        <taxon>Scleractinia</taxon>
        <taxon>Fungiina</taxon>
        <taxon>Poritidae</taxon>
        <taxon>Porites</taxon>
    </lineage>
</organism>
<feature type="compositionally biased region" description="Low complexity" evidence="10">
    <location>
        <begin position="413"/>
        <end position="422"/>
    </location>
</feature>
<evidence type="ECO:0000313" key="13">
    <source>
        <dbReference type="Proteomes" id="UP001159405"/>
    </source>
</evidence>
<dbReference type="EMBL" id="CALNXK010000095">
    <property type="protein sequence ID" value="CAH3153100.1"/>
    <property type="molecule type" value="Genomic_DNA"/>
</dbReference>
<evidence type="ECO:0000256" key="3">
    <source>
        <dbReference type="ARBA" id="ARBA00019081"/>
    </source>
</evidence>
<feature type="compositionally biased region" description="Polar residues" evidence="10">
    <location>
        <begin position="201"/>
        <end position="210"/>
    </location>
</feature>
<feature type="compositionally biased region" description="Polar residues" evidence="10">
    <location>
        <begin position="181"/>
        <end position="194"/>
    </location>
</feature>
<keyword evidence="5" id="KW-0479">Metal-binding</keyword>
<evidence type="ECO:0000256" key="2">
    <source>
        <dbReference type="ARBA" id="ARBA00008398"/>
    </source>
</evidence>
<evidence type="ECO:0000313" key="12">
    <source>
        <dbReference type="EMBL" id="CAH3153100.1"/>
    </source>
</evidence>
<dbReference type="Pfam" id="PF22606">
    <property type="entry name" value="Cdc6-ORC-like_ATPase_lid"/>
    <property type="match status" value="1"/>
</dbReference>
<dbReference type="InterPro" id="IPR027417">
    <property type="entry name" value="P-loop_NTPase"/>
</dbReference>
<dbReference type="InterPro" id="IPR050311">
    <property type="entry name" value="ORC1/CDC6"/>
</dbReference>
<evidence type="ECO:0000259" key="11">
    <source>
        <dbReference type="PROSITE" id="PS51038"/>
    </source>
</evidence>
<dbReference type="InterPro" id="IPR054425">
    <property type="entry name" value="Cdc6_ORC1-like_ATPase_lid"/>
</dbReference>
<dbReference type="InterPro" id="IPR003959">
    <property type="entry name" value="ATPase_AAA_core"/>
</dbReference>
<dbReference type="CDD" id="cd08768">
    <property type="entry name" value="Cdc6_C"/>
    <property type="match status" value="1"/>
</dbReference>
<protein>
    <recommendedName>
        <fullName evidence="3 9">Origin recognition complex subunit 1</fullName>
    </recommendedName>
</protein>
<comment type="subcellular location">
    <subcellularLocation>
        <location evidence="1 9">Nucleus</location>
    </subcellularLocation>
</comment>
<evidence type="ECO:0000256" key="7">
    <source>
        <dbReference type="ARBA" id="ARBA00023125"/>
    </source>
</evidence>
<dbReference type="CDD" id="cd00009">
    <property type="entry name" value="AAA"/>
    <property type="match status" value="1"/>
</dbReference>
<keyword evidence="9" id="KW-0547">Nucleotide-binding</keyword>
<evidence type="ECO:0000256" key="4">
    <source>
        <dbReference type="ARBA" id="ARBA00022705"/>
    </source>
</evidence>
<dbReference type="PROSITE" id="PS51038">
    <property type="entry name" value="BAH"/>
    <property type="match status" value="1"/>
</dbReference>
<dbReference type="InterPro" id="IPR015163">
    <property type="entry name" value="Cdc6_C"/>
</dbReference>
<dbReference type="PANTHER" id="PTHR10763:SF23">
    <property type="entry name" value="ORIGIN RECOGNITION COMPLEX SUBUNIT 1"/>
    <property type="match status" value="1"/>
</dbReference>
<dbReference type="Pfam" id="PF01426">
    <property type="entry name" value="BAH"/>
    <property type="match status" value="1"/>
</dbReference>
<keyword evidence="7 9" id="KW-0238">DNA-binding</keyword>
<name>A0ABN8PXS7_9CNID</name>
<feature type="compositionally biased region" description="Basic and acidic residues" evidence="10">
    <location>
        <begin position="295"/>
        <end position="304"/>
    </location>
</feature>
<gene>
    <name evidence="12" type="ORF">PLOB_00049405</name>
</gene>
<dbReference type="SMART" id="SM01074">
    <property type="entry name" value="Cdc6_C"/>
    <property type="match status" value="1"/>
</dbReference>
<dbReference type="Proteomes" id="UP001159405">
    <property type="component" value="Unassembled WGS sequence"/>
</dbReference>
<evidence type="ECO:0000256" key="9">
    <source>
        <dbReference type="RuleBase" id="RU365058"/>
    </source>
</evidence>
<feature type="compositionally biased region" description="Basic and acidic residues" evidence="10">
    <location>
        <begin position="211"/>
        <end position="220"/>
    </location>
</feature>
<dbReference type="Gene3D" id="3.40.50.300">
    <property type="entry name" value="P-loop containing nucleotide triphosphate hydrolases"/>
    <property type="match status" value="1"/>
</dbReference>
<keyword evidence="6" id="KW-0460">Magnesium</keyword>
<dbReference type="InterPro" id="IPR043151">
    <property type="entry name" value="BAH_sf"/>
</dbReference>
<comment type="caution">
    <text evidence="12">The sequence shown here is derived from an EMBL/GenBank/DDBJ whole genome shotgun (WGS) entry which is preliminary data.</text>
</comment>
<feature type="region of interest" description="Disordered" evidence="10">
    <location>
        <begin position="174"/>
        <end position="245"/>
    </location>
</feature>
<comment type="similarity">
    <text evidence="2 9">Belongs to the ORC1 family.</text>
</comment>
<evidence type="ECO:0000256" key="5">
    <source>
        <dbReference type="ARBA" id="ARBA00022723"/>
    </source>
</evidence>
<comment type="function">
    <text evidence="9">Component of the origin recognition complex (ORC) that binds origins of replication. DNA-binding is ATP-dependent, however specific DNA sequences that define origins of replication have not been identified so far. ORC is required to assemble the pre-replication complex necessary to initiate DNA replication.</text>
</comment>
<evidence type="ECO:0000256" key="8">
    <source>
        <dbReference type="ARBA" id="ARBA00023242"/>
    </source>
</evidence>
<evidence type="ECO:0000256" key="1">
    <source>
        <dbReference type="ARBA" id="ARBA00004123"/>
    </source>
</evidence>
<evidence type="ECO:0000256" key="6">
    <source>
        <dbReference type="ARBA" id="ARBA00022842"/>
    </source>
</evidence>
<dbReference type="SUPFAM" id="SSF52540">
    <property type="entry name" value="P-loop containing nucleoside triphosphate hydrolases"/>
    <property type="match status" value="1"/>
</dbReference>
<dbReference type="SMART" id="SM00382">
    <property type="entry name" value="AAA"/>
    <property type="match status" value="1"/>
</dbReference>
<dbReference type="Pfam" id="PF00004">
    <property type="entry name" value="AAA"/>
    <property type="match status" value="1"/>
</dbReference>